<proteinExistence type="predicted"/>
<evidence type="ECO:0000259" key="1">
    <source>
        <dbReference type="PROSITE" id="PS50994"/>
    </source>
</evidence>
<dbReference type="InterPro" id="IPR001584">
    <property type="entry name" value="Integrase_cat-core"/>
</dbReference>
<protein>
    <recommendedName>
        <fullName evidence="1">Integrase catalytic domain-containing protein</fullName>
    </recommendedName>
</protein>
<accession>A0A699H8I9</accession>
<dbReference type="Pfam" id="PF00665">
    <property type="entry name" value="rve"/>
    <property type="match status" value="1"/>
</dbReference>
<reference evidence="2" key="1">
    <citation type="journal article" date="2019" name="Sci. Rep.">
        <title>Draft genome of Tanacetum cinerariifolium, the natural source of mosquito coil.</title>
        <authorList>
            <person name="Yamashiro T."/>
            <person name="Shiraishi A."/>
            <person name="Satake H."/>
            <person name="Nakayama K."/>
        </authorList>
    </citation>
    <scope>NUCLEOTIDE SEQUENCE</scope>
</reference>
<dbReference type="PROSITE" id="PS50994">
    <property type="entry name" value="INTEGRASE"/>
    <property type="match status" value="1"/>
</dbReference>
<gene>
    <name evidence="2" type="ORF">Tci_332906</name>
</gene>
<comment type="caution">
    <text evidence="2">The sequence shown here is derived from an EMBL/GenBank/DDBJ whole genome shotgun (WGS) entry which is preliminary data.</text>
</comment>
<name>A0A699H8I9_TANCI</name>
<dbReference type="Gene3D" id="3.30.420.10">
    <property type="entry name" value="Ribonuclease H-like superfamily/Ribonuclease H"/>
    <property type="match status" value="1"/>
</dbReference>
<sequence>MWFGNDQFAPIIGNGDLIIYSSCELKKANKSPSRLKQSQAKKDELLHMDLCGPMRIESINRKKYVLVIVDDYSRYTWTHFLRSKDETSDVPIDFLKLIQRGLHAQVRTARTDRAEQNGVVERWNRTLVEAAQTMLSAAKLPLLRLDSQSQANVPLADETVTTSLNELDMLFSPMFDEYFNGSTLVVSESSVVSTTYAFDKRQQQTTNPSTSTTIAADTTQFNIQTTPKPTTQAPTVTATKNINQAEVQIENA</sequence>
<dbReference type="GO" id="GO:0003676">
    <property type="term" value="F:nucleic acid binding"/>
    <property type="evidence" value="ECO:0007669"/>
    <property type="project" value="InterPro"/>
</dbReference>
<dbReference type="AlphaFoldDB" id="A0A699H8I9"/>
<dbReference type="InterPro" id="IPR012337">
    <property type="entry name" value="RNaseH-like_sf"/>
</dbReference>
<dbReference type="InterPro" id="IPR039537">
    <property type="entry name" value="Retrotran_Ty1/copia-like"/>
</dbReference>
<dbReference type="PANTHER" id="PTHR42648">
    <property type="entry name" value="TRANSPOSASE, PUTATIVE-RELATED"/>
    <property type="match status" value="1"/>
</dbReference>
<dbReference type="SUPFAM" id="SSF53098">
    <property type="entry name" value="Ribonuclease H-like"/>
    <property type="match status" value="1"/>
</dbReference>
<feature type="domain" description="Integrase catalytic" evidence="1">
    <location>
        <begin position="28"/>
        <end position="219"/>
    </location>
</feature>
<dbReference type="PANTHER" id="PTHR42648:SF21">
    <property type="entry name" value="CYSTEINE-RICH RLK (RECEPTOR-LIKE PROTEIN KINASE) 8"/>
    <property type="match status" value="1"/>
</dbReference>
<dbReference type="EMBL" id="BKCJ010118666">
    <property type="protein sequence ID" value="GEX60931.1"/>
    <property type="molecule type" value="Genomic_DNA"/>
</dbReference>
<dbReference type="GO" id="GO:0015074">
    <property type="term" value="P:DNA integration"/>
    <property type="evidence" value="ECO:0007669"/>
    <property type="project" value="InterPro"/>
</dbReference>
<organism evidence="2">
    <name type="scientific">Tanacetum cinerariifolium</name>
    <name type="common">Dalmatian daisy</name>
    <name type="synonym">Chrysanthemum cinerariifolium</name>
    <dbReference type="NCBI Taxonomy" id="118510"/>
    <lineage>
        <taxon>Eukaryota</taxon>
        <taxon>Viridiplantae</taxon>
        <taxon>Streptophyta</taxon>
        <taxon>Embryophyta</taxon>
        <taxon>Tracheophyta</taxon>
        <taxon>Spermatophyta</taxon>
        <taxon>Magnoliopsida</taxon>
        <taxon>eudicotyledons</taxon>
        <taxon>Gunneridae</taxon>
        <taxon>Pentapetalae</taxon>
        <taxon>asterids</taxon>
        <taxon>campanulids</taxon>
        <taxon>Asterales</taxon>
        <taxon>Asteraceae</taxon>
        <taxon>Asteroideae</taxon>
        <taxon>Anthemideae</taxon>
        <taxon>Anthemidinae</taxon>
        <taxon>Tanacetum</taxon>
    </lineage>
</organism>
<dbReference type="InterPro" id="IPR036397">
    <property type="entry name" value="RNaseH_sf"/>
</dbReference>
<evidence type="ECO:0000313" key="2">
    <source>
        <dbReference type="EMBL" id="GEX60931.1"/>
    </source>
</evidence>